<feature type="domain" description="EamA" evidence="9">
    <location>
        <begin position="108"/>
        <end position="231"/>
    </location>
</feature>
<dbReference type="Proteomes" id="UP000243459">
    <property type="component" value="Chromosome 3"/>
</dbReference>
<evidence type="ECO:0000256" key="3">
    <source>
        <dbReference type="ARBA" id="ARBA00022475"/>
    </source>
</evidence>
<keyword evidence="3" id="KW-1003">Cell membrane</keyword>
<dbReference type="SUPFAM" id="SSF103481">
    <property type="entry name" value="Multidrug resistance efflux transporter EmrE"/>
    <property type="match status" value="1"/>
</dbReference>
<evidence type="ECO:0000313" key="10">
    <source>
        <dbReference type="EMBL" id="ONK75181.1"/>
    </source>
</evidence>
<evidence type="ECO:0000256" key="1">
    <source>
        <dbReference type="ARBA" id="ARBA00004651"/>
    </source>
</evidence>
<evidence type="ECO:0000256" key="8">
    <source>
        <dbReference type="SAM" id="Phobius"/>
    </source>
</evidence>
<evidence type="ECO:0000256" key="2">
    <source>
        <dbReference type="ARBA" id="ARBA00007635"/>
    </source>
</evidence>
<comment type="similarity">
    <text evidence="2">Belongs to the drug/metabolite transporter (DMT) superfamily. Plant drug/metabolite exporter (P-DME) (TC 2.A.7.4) family.</text>
</comment>
<feature type="region of interest" description="Disordered" evidence="7">
    <location>
        <begin position="403"/>
        <end position="425"/>
    </location>
</feature>
<dbReference type="AlphaFoldDB" id="A0A5P1FEX0"/>
<name>A0A5P1FEX0_ASPOF</name>
<protein>
    <recommendedName>
        <fullName evidence="9">EamA domain-containing protein</fullName>
    </recommendedName>
</protein>
<keyword evidence="11" id="KW-1185">Reference proteome</keyword>
<feature type="transmembrane region" description="Helical" evidence="8">
    <location>
        <begin position="272"/>
        <end position="292"/>
    </location>
</feature>
<keyword evidence="6 8" id="KW-0472">Membrane</keyword>
<feature type="transmembrane region" description="Helical" evidence="8">
    <location>
        <begin position="105"/>
        <end position="123"/>
    </location>
</feature>
<keyword evidence="5 8" id="KW-1133">Transmembrane helix</keyword>
<keyword evidence="4 8" id="KW-0812">Transmembrane</keyword>
<dbReference type="OMA" id="WFLFKDS"/>
<dbReference type="GO" id="GO:0005886">
    <property type="term" value="C:plasma membrane"/>
    <property type="evidence" value="ECO:0007669"/>
    <property type="project" value="UniProtKB-SubCell"/>
</dbReference>
<dbReference type="InterPro" id="IPR051258">
    <property type="entry name" value="Diverse_Substrate_Transporter"/>
</dbReference>
<feature type="transmembrane region" description="Helical" evidence="8">
    <location>
        <begin position="324"/>
        <end position="345"/>
    </location>
</feature>
<dbReference type="Gramene" id="ONK75181">
    <property type="protein sequence ID" value="ONK75181"/>
    <property type="gene ID" value="A4U43_C03F14210"/>
</dbReference>
<feature type="domain" description="EamA" evidence="9">
    <location>
        <begin position="244"/>
        <end position="397"/>
    </location>
</feature>
<feature type="compositionally biased region" description="Basic and acidic residues" evidence="7">
    <location>
        <begin position="407"/>
        <end position="416"/>
    </location>
</feature>
<comment type="subcellular location">
    <subcellularLocation>
        <location evidence="1">Cell membrane</location>
        <topology evidence="1">Multi-pass membrane protein</topology>
    </subcellularLocation>
</comment>
<feature type="transmembrane region" description="Helical" evidence="8">
    <location>
        <begin position="241"/>
        <end position="260"/>
    </location>
</feature>
<feature type="transmembrane region" description="Helical" evidence="8">
    <location>
        <begin position="381"/>
        <end position="401"/>
    </location>
</feature>
<dbReference type="PANTHER" id="PTHR42920:SF26">
    <property type="entry name" value="OS03G0707200 PROTEIN"/>
    <property type="match status" value="1"/>
</dbReference>
<evidence type="ECO:0000256" key="7">
    <source>
        <dbReference type="SAM" id="MobiDB-lite"/>
    </source>
</evidence>
<dbReference type="PANTHER" id="PTHR42920">
    <property type="entry name" value="OS03G0707200 PROTEIN-RELATED"/>
    <property type="match status" value="1"/>
</dbReference>
<organism evidence="10 11">
    <name type="scientific">Asparagus officinalis</name>
    <name type="common">Garden asparagus</name>
    <dbReference type="NCBI Taxonomy" id="4686"/>
    <lineage>
        <taxon>Eukaryota</taxon>
        <taxon>Viridiplantae</taxon>
        <taxon>Streptophyta</taxon>
        <taxon>Embryophyta</taxon>
        <taxon>Tracheophyta</taxon>
        <taxon>Spermatophyta</taxon>
        <taxon>Magnoliopsida</taxon>
        <taxon>Liliopsida</taxon>
        <taxon>Asparagales</taxon>
        <taxon>Asparagaceae</taxon>
        <taxon>Asparagoideae</taxon>
        <taxon>Asparagus</taxon>
    </lineage>
</organism>
<proteinExistence type="inferred from homology"/>
<dbReference type="InterPro" id="IPR000620">
    <property type="entry name" value="EamA_dom"/>
</dbReference>
<gene>
    <name evidence="10" type="ORF">A4U43_C03F14210</name>
</gene>
<evidence type="ECO:0000256" key="6">
    <source>
        <dbReference type="ARBA" id="ARBA00023136"/>
    </source>
</evidence>
<dbReference type="EMBL" id="CM007383">
    <property type="protein sequence ID" value="ONK75181.1"/>
    <property type="molecule type" value="Genomic_DNA"/>
</dbReference>
<feature type="transmembrane region" description="Helical" evidence="8">
    <location>
        <begin position="192"/>
        <end position="210"/>
    </location>
</feature>
<evidence type="ECO:0000256" key="4">
    <source>
        <dbReference type="ARBA" id="ARBA00022692"/>
    </source>
</evidence>
<evidence type="ECO:0000259" key="9">
    <source>
        <dbReference type="Pfam" id="PF00892"/>
    </source>
</evidence>
<evidence type="ECO:0000256" key="5">
    <source>
        <dbReference type="ARBA" id="ARBA00022989"/>
    </source>
</evidence>
<dbReference type="Pfam" id="PF00892">
    <property type="entry name" value="EamA"/>
    <property type="match status" value="2"/>
</dbReference>
<feature type="transmembrane region" description="Helical" evidence="8">
    <location>
        <begin position="357"/>
        <end position="375"/>
    </location>
</feature>
<accession>A0A5P1FEX0</accession>
<sequence>MMAMASSSSSSSTWIFHSKPPKREISHFYLNESIRIKRRTQRLLIVKCSSSLHEEPPVVSKTKKEKVKIDEDLSLTVKSSTPLKGRRRRSPIDLWKRIFLASKKVRSIILLNVITVIYASDIPVLKEVEQIVDPAFFNVVRFTITAIPFVPFIVKAREDSQTRSAGIELGLWVSLGYLSQALGLLTSEAGQASFISAFTIIVVPLINGMFGATIPSLTWSGALLSLVGVGILEYGGSPPCVGDILNIMSAVFFGVHIFRTEQISRNTSKKKFLALLGYQVSVVALSSAFWFICRDIVSQLLQLDTGSGSGSGEWSSWWHWMVSFPWIPAIYTGIVSTALCLWAEMEAMRDVSATETAIIYGLEPVWGAAFAWFLLGERWGSTEWLGAALVLCGSLTIQLLGSTPEKSSNKKGDRSSNHRNSISSNDQKDFSLLTVVVKTKKNDDELFRKRDKL</sequence>
<dbReference type="OrthoDB" id="2017960at2759"/>
<feature type="transmembrane region" description="Helical" evidence="8">
    <location>
        <begin position="135"/>
        <end position="154"/>
    </location>
</feature>
<evidence type="ECO:0000313" key="11">
    <source>
        <dbReference type="Proteomes" id="UP000243459"/>
    </source>
</evidence>
<reference evidence="11" key="1">
    <citation type="journal article" date="2017" name="Nat. Commun.">
        <title>The asparagus genome sheds light on the origin and evolution of a young Y chromosome.</title>
        <authorList>
            <person name="Harkess A."/>
            <person name="Zhou J."/>
            <person name="Xu C."/>
            <person name="Bowers J.E."/>
            <person name="Van der Hulst R."/>
            <person name="Ayyampalayam S."/>
            <person name="Mercati F."/>
            <person name="Riccardi P."/>
            <person name="McKain M.R."/>
            <person name="Kakrana A."/>
            <person name="Tang H."/>
            <person name="Ray J."/>
            <person name="Groenendijk J."/>
            <person name="Arikit S."/>
            <person name="Mathioni S.M."/>
            <person name="Nakano M."/>
            <person name="Shan H."/>
            <person name="Telgmann-Rauber A."/>
            <person name="Kanno A."/>
            <person name="Yue Z."/>
            <person name="Chen H."/>
            <person name="Li W."/>
            <person name="Chen Y."/>
            <person name="Xu X."/>
            <person name="Zhang Y."/>
            <person name="Luo S."/>
            <person name="Chen H."/>
            <person name="Gao J."/>
            <person name="Mao Z."/>
            <person name="Pires J.C."/>
            <person name="Luo M."/>
            <person name="Kudrna D."/>
            <person name="Wing R.A."/>
            <person name="Meyers B.C."/>
            <person name="Yi K."/>
            <person name="Kong H."/>
            <person name="Lavrijsen P."/>
            <person name="Sunseri F."/>
            <person name="Falavigna A."/>
            <person name="Ye Y."/>
            <person name="Leebens-Mack J.H."/>
            <person name="Chen G."/>
        </authorList>
    </citation>
    <scope>NUCLEOTIDE SEQUENCE [LARGE SCALE GENOMIC DNA]</scope>
    <source>
        <strain evidence="11">cv. DH0086</strain>
    </source>
</reference>
<dbReference type="InterPro" id="IPR037185">
    <property type="entry name" value="EmrE-like"/>
</dbReference>